<dbReference type="GO" id="GO:0016747">
    <property type="term" value="F:acyltransferase activity, transferring groups other than amino-acyl groups"/>
    <property type="evidence" value="ECO:0007669"/>
    <property type="project" value="InterPro"/>
</dbReference>
<dbReference type="Gene3D" id="3.40.630.30">
    <property type="match status" value="1"/>
</dbReference>
<evidence type="ECO:0000259" key="1">
    <source>
        <dbReference type="PROSITE" id="PS51186"/>
    </source>
</evidence>
<dbReference type="InterPro" id="IPR052523">
    <property type="entry name" value="Trichothecene_AcTrans"/>
</dbReference>
<dbReference type="SUPFAM" id="SSF55729">
    <property type="entry name" value="Acyl-CoA N-acyltransferases (Nat)"/>
    <property type="match status" value="1"/>
</dbReference>
<evidence type="ECO:0000313" key="3">
    <source>
        <dbReference type="Proteomes" id="UP000007967"/>
    </source>
</evidence>
<dbReference type="HOGENOM" id="CLU_060131_7_0_11"/>
<accession>D2PZM3</accession>
<reference evidence="3" key="1">
    <citation type="submission" date="2009-09" db="EMBL/GenBank/DDBJ databases">
        <title>The complete genome of Kribbella flavida DSM 17836.</title>
        <authorList>
            <consortium name="US DOE Joint Genome Institute (JGI-PGF)"/>
            <person name="Lucas S."/>
            <person name="Copeland A."/>
            <person name="Lapidus A."/>
            <person name="Glavina del Rio T."/>
            <person name="Dalin E."/>
            <person name="Tice H."/>
            <person name="Bruce D."/>
            <person name="Goodwin L."/>
            <person name="Pitluck S."/>
            <person name="Kyrpides N."/>
            <person name="Mavromatis K."/>
            <person name="Ivanova N."/>
            <person name="Saunders E."/>
            <person name="Brettin T."/>
            <person name="Detter J.C."/>
            <person name="Han C."/>
            <person name="Larimer F."/>
            <person name="Land M."/>
            <person name="Hauser L."/>
            <person name="Markowitz V."/>
            <person name="Cheng J.-F."/>
            <person name="Hugenholtz P."/>
            <person name="Woyke T."/>
            <person name="Wu D."/>
            <person name="Pukall R."/>
            <person name="Klenk H.-P."/>
            <person name="Eisen J.A."/>
        </authorList>
    </citation>
    <scope>NUCLEOTIDE SEQUENCE [LARGE SCALE GENOMIC DNA]</scope>
    <source>
        <strain evidence="3">DSM 17836 / JCM 10339 / NBRC 14399</strain>
    </source>
</reference>
<dbReference type="CDD" id="cd04301">
    <property type="entry name" value="NAT_SF"/>
    <property type="match status" value="1"/>
</dbReference>
<dbReference type="Pfam" id="PF00583">
    <property type="entry name" value="Acetyltransf_1"/>
    <property type="match status" value="1"/>
</dbReference>
<feature type="domain" description="N-acetyltransferase" evidence="1">
    <location>
        <begin position="54"/>
        <end position="188"/>
    </location>
</feature>
<gene>
    <name evidence="2" type="ordered locus">Kfla_6597</name>
</gene>
<keyword evidence="2" id="KW-0808">Transferase</keyword>
<proteinExistence type="predicted"/>
<dbReference type="KEGG" id="kfl:Kfla_6597"/>
<dbReference type="OrthoDB" id="9797456at2"/>
<evidence type="ECO:0000313" key="2">
    <source>
        <dbReference type="EMBL" id="ADB35589.1"/>
    </source>
</evidence>
<organism evidence="2 3">
    <name type="scientific">Kribbella flavida (strain DSM 17836 / JCM 10339 / NBRC 14399)</name>
    <dbReference type="NCBI Taxonomy" id="479435"/>
    <lineage>
        <taxon>Bacteria</taxon>
        <taxon>Bacillati</taxon>
        <taxon>Actinomycetota</taxon>
        <taxon>Actinomycetes</taxon>
        <taxon>Propionibacteriales</taxon>
        <taxon>Kribbellaceae</taxon>
        <taxon>Kribbella</taxon>
    </lineage>
</organism>
<protein>
    <submittedName>
        <fullName evidence="2">GCN5-related N-acetyltransferase</fullName>
    </submittedName>
</protein>
<dbReference type="PANTHER" id="PTHR42791">
    <property type="entry name" value="GNAT FAMILY ACETYLTRANSFERASE"/>
    <property type="match status" value="1"/>
</dbReference>
<dbReference type="STRING" id="479435.Kfla_6597"/>
<dbReference type="InterPro" id="IPR016181">
    <property type="entry name" value="Acyl_CoA_acyltransferase"/>
</dbReference>
<dbReference type="InterPro" id="IPR000182">
    <property type="entry name" value="GNAT_dom"/>
</dbReference>
<dbReference type="RefSeq" id="WP_012924141.1">
    <property type="nucleotide sequence ID" value="NC_013729.1"/>
</dbReference>
<dbReference type="Proteomes" id="UP000007967">
    <property type="component" value="Chromosome"/>
</dbReference>
<sequence length="194" mass="20736">MITQATDADFTTVVDVLTEAFQDDPLVGWLFPDAAERAHLQARFYRSQLADPCVEAYLIDGEAGAALWRTTSSEATPSGDGSEPDLEAAFGPAGARLRALGAALAVRHPVAPYLYLSCMGVTAGRRGTGLGSALLQHRLDEAGDVTAYLEASSPGSRALYLRHGFHDFGAPVQVADGPLLWPMARLPQKKEINR</sequence>
<dbReference type="PROSITE" id="PS51186">
    <property type="entry name" value="GNAT"/>
    <property type="match status" value="1"/>
</dbReference>
<reference evidence="2 3" key="2">
    <citation type="journal article" date="2010" name="Stand. Genomic Sci.">
        <title>Complete genome sequence of Kribbella flavida type strain (IFO 14399).</title>
        <authorList>
            <person name="Pukall R."/>
            <person name="Lapidus A."/>
            <person name="Glavina Del Rio T."/>
            <person name="Copeland A."/>
            <person name="Tice H."/>
            <person name="Cheng J.-F."/>
            <person name="Lucas S."/>
            <person name="Chen F."/>
            <person name="Nolan M."/>
            <person name="LaButti K."/>
            <person name="Pati A."/>
            <person name="Ivanova N."/>
            <person name="Mavrommatis K."/>
            <person name="Mikhailova N."/>
            <person name="Pitluck S."/>
            <person name="Bruce D."/>
            <person name="Goodwin L."/>
            <person name="Land M."/>
            <person name="Hauser L."/>
            <person name="Chang Y.-J."/>
            <person name="Jeffries C.D."/>
            <person name="Chen A."/>
            <person name="Palaniappan K."/>
            <person name="Chain P."/>
            <person name="Rohde M."/>
            <person name="Goeker M."/>
            <person name="Bristow J."/>
            <person name="Eisen J.A."/>
            <person name="Markowitz V."/>
            <person name="Hugenholtz P."/>
            <person name="Kyrpides N.C."/>
            <person name="Klenk H.-P."/>
            <person name="Brettin T."/>
        </authorList>
    </citation>
    <scope>NUCLEOTIDE SEQUENCE [LARGE SCALE GENOMIC DNA]</scope>
    <source>
        <strain evidence="3">DSM 17836 / JCM 10339 / NBRC 14399</strain>
    </source>
</reference>
<keyword evidence="3" id="KW-1185">Reference proteome</keyword>
<name>D2PZM3_KRIFD</name>
<dbReference type="EMBL" id="CP001736">
    <property type="protein sequence ID" value="ADB35589.1"/>
    <property type="molecule type" value="Genomic_DNA"/>
</dbReference>
<dbReference type="eggNOG" id="COG0456">
    <property type="taxonomic scope" value="Bacteria"/>
</dbReference>
<dbReference type="PANTHER" id="PTHR42791:SF1">
    <property type="entry name" value="N-ACETYLTRANSFERASE DOMAIN-CONTAINING PROTEIN"/>
    <property type="match status" value="1"/>
</dbReference>
<dbReference type="AlphaFoldDB" id="D2PZM3"/>